<protein>
    <recommendedName>
        <fullName evidence="5">Ion transport domain-containing protein</fullName>
    </recommendedName>
</protein>
<evidence type="ECO:0000256" key="2">
    <source>
        <dbReference type="SAM" id="Phobius"/>
    </source>
</evidence>
<dbReference type="Proteomes" id="UP000078561">
    <property type="component" value="Unassembled WGS sequence"/>
</dbReference>
<feature type="transmembrane region" description="Helical" evidence="2">
    <location>
        <begin position="483"/>
        <end position="504"/>
    </location>
</feature>
<dbReference type="AlphaFoldDB" id="A0A168KJ70"/>
<keyword evidence="2" id="KW-0812">Transmembrane</keyword>
<proteinExistence type="predicted"/>
<feature type="transmembrane region" description="Helical" evidence="2">
    <location>
        <begin position="380"/>
        <end position="398"/>
    </location>
</feature>
<dbReference type="STRING" id="4829.A0A168KJ70"/>
<feature type="transmembrane region" description="Helical" evidence="2">
    <location>
        <begin position="594"/>
        <end position="617"/>
    </location>
</feature>
<feature type="compositionally biased region" description="Low complexity" evidence="1">
    <location>
        <begin position="80"/>
        <end position="93"/>
    </location>
</feature>
<keyword evidence="4" id="KW-1185">Reference proteome</keyword>
<feature type="transmembrane region" description="Helical" evidence="2">
    <location>
        <begin position="632"/>
        <end position="649"/>
    </location>
</feature>
<evidence type="ECO:0000313" key="3">
    <source>
        <dbReference type="EMBL" id="SAL94746.1"/>
    </source>
</evidence>
<evidence type="ECO:0000256" key="1">
    <source>
        <dbReference type="SAM" id="MobiDB-lite"/>
    </source>
</evidence>
<accession>A0A168KJ70</accession>
<reference evidence="3" key="1">
    <citation type="submission" date="2016-04" db="EMBL/GenBank/DDBJ databases">
        <authorList>
            <person name="Evans L.H."/>
            <person name="Alamgir A."/>
            <person name="Owens N."/>
            <person name="Weber N.D."/>
            <person name="Virtaneva K."/>
            <person name="Barbian K."/>
            <person name="Babar A."/>
            <person name="Rosenke K."/>
        </authorList>
    </citation>
    <scope>NUCLEOTIDE SEQUENCE [LARGE SCALE GENOMIC DNA]</scope>
    <source>
        <strain evidence="3">CBS 101.48</strain>
    </source>
</reference>
<dbReference type="OrthoDB" id="301415at2759"/>
<dbReference type="OMA" id="WPSARYQ"/>
<feature type="transmembrane region" description="Helical" evidence="2">
    <location>
        <begin position="410"/>
        <end position="430"/>
    </location>
</feature>
<keyword evidence="2" id="KW-1133">Transmembrane helix</keyword>
<evidence type="ECO:0000313" key="4">
    <source>
        <dbReference type="Proteomes" id="UP000078561"/>
    </source>
</evidence>
<organism evidence="3">
    <name type="scientific">Absidia glauca</name>
    <name type="common">Pin mould</name>
    <dbReference type="NCBI Taxonomy" id="4829"/>
    <lineage>
        <taxon>Eukaryota</taxon>
        <taxon>Fungi</taxon>
        <taxon>Fungi incertae sedis</taxon>
        <taxon>Mucoromycota</taxon>
        <taxon>Mucoromycotina</taxon>
        <taxon>Mucoromycetes</taxon>
        <taxon>Mucorales</taxon>
        <taxon>Cunninghamellaceae</taxon>
        <taxon>Absidia</taxon>
    </lineage>
</organism>
<feature type="transmembrane region" description="Helical" evidence="2">
    <location>
        <begin position="348"/>
        <end position="368"/>
    </location>
</feature>
<feature type="transmembrane region" description="Helical" evidence="2">
    <location>
        <begin position="442"/>
        <end position="463"/>
    </location>
</feature>
<evidence type="ECO:0008006" key="5">
    <source>
        <dbReference type="Google" id="ProtNLM"/>
    </source>
</evidence>
<sequence length="661" mass="74538">MADSSAAHDDSAVVPNVNERTRLLDSTHTTTTTSYRTQVEEDRTERVVDISMEHDPTVPLDELTDHIQHFLVFGKHSHSGRLSISSSTSSNSSKNGGGDEIITGEQELSLEVEEETQNRQVSSSSAARKSRKRNLIAGALHFATDQWRERQGITSQAIQEHTGSYGTQVMPQPQAQPLGPLPLVQPHDDSVKGVWDVAKNASVCAVLGLLSERRQGKVSITADADATLQRLALSTLEHGVKQTSAKDMIRQEMLFKPWLGDKSAIQWAVENDCTIFLEDEHVQTVIKQSWLYGDAEWRTNPNHPFQAWNTSYQETNTTATKQGWKALFTKQFIASYLARWASPRYQCLIALCTAFVYLAFHLATLSNVEYMEDHLKIFEYFYYVLVISDLVLELWKFGDSPSKALQKPSTYLTLPTAILLTAAFTYRILAFFATDLQPKYHGFYFSFVLLCIATPLMFFRLFLWTDDLWWTTYKVNYVVSRCLVQSLWVFLIAVVSLLGFWAGLAALQRDDVGPMVMLRHLLLGALHTPEIGETLYYQPQAAGVLLVGYLFVMVIFIGALLLASFLSTFLSLMKPESTFGKLKQKMEAERCSRPAAYGAFIPNVAVELIVGSIVWVVKKIRPSSKLTWLERLRQVVWFIIFLPILLLGMKSQAPIPWLSVP</sequence>
<feature type="transmembrane region" description="Helical" evidence="2">
    <location>
        <begin position="549"/>
        <end position="573"/>
    </location>
</feature>
<keyword evidence="2" id="KW-0472">Membrane</keyword>
<feature type="region of interest" description="Disordered" evidence="1">
    <location>
        <begin position="78"/>
        <end position="130"/>
    </location>
</feature>
<name>A0A168KJ70_ABSGL</name>
<dbReference type="EMBL" id="LT549931">
    <property type="protein sequence ID" value="SAL94746.1"/>
    <property type="molecule type" value="Genomic_DNA"/>
</dbReference>
<gene>
    <name evidence="3" type="primary">ABSGL_00032.1 scaffold 129</name>
</gene>
<dbReference type="InParanoid" id="A0A168KJ70"/>